<evidence type="ECO:0000313" key="1">
    <source>
        <dbReference type="EMBL" id="MEQ3549223.1"/>
    </source>
</evidence>
<organism evidence="1 2">
    <name type="scientific">Pseudonocardia nematodicida</name>
    <dbReference type="NCBI Taxonomy" id="1206997"/>
    <lineage>
        <taxon>Bacteria</taxon>
        <taxon>Bacillati</taxon>
        <taxon>Actinomycetota</taxon>
        <taxon>Actinomycetes</taxon>
        <taxon>Pseudonocardiales</taxon>
        <taxon>Pseudonocardiaceae</taxon>
        <taxon>Pseudonocardia</taxon>
    </lineage>
</organism>
<keyword evidence="2" id="KW-1185">Reference proteome</keyword>
<dbReference type="EMBL" id="JBEDNQ010000001">
    <property type="protein sequence ID" value="MEQ3549223.1"/>
    <property type="molecule type" value="Genomic_DNA"/>
</dbReference>
<proteinExistence type="predicted"/>
<dbReference type="Proteomes" id="UP001494902">
    <property type="component" value="Unassembled WGS sequence"/>
</dbReference>
<comment type="caution">
    <text evidence="1">The sequence shown here is derived from an EMBL/GenBank/DDBJ whole genome shotgun (WGS) entry which is preliminary data.</text>
</comment>
<reference evidence="1 2" key="1">
    <citation type="submission" date="2024-03" db="EMBL/GenBank/DDBJ databases">
        <title>Draft genome sequence of Pseudonocardia nematodicida JCM 31783.</title>
        <authorList>
            <person name="Butdee W."/>
            <person name="Duangmal K."/>
        </authorList>
    </citation>
    <scope>NUCLEOTIDE SEQUENCE [LARGE SCALE GENOMIC DNA]</scope>
    <source>
        <strain evidence="1 2">JCM 31783</strain>
    </source>
</reference>
<name>A0ABV1K5X3_9PSEU</name>
<protein>
    <submittedName>
        <fullName evidence="1">Uncharacterized protein</fullName>
    </submittedName>
</protein>
<evidence type="ECO:0000313" key="2">
    <source>
        <dbReference type="Proteomes" id="UP001494902"/>
    </source>
</evidence>
<sequence length="81" mass="8624">MLARGTRLRLNIADTDKVPWQGDLVPSIRSSLVGSLPNLRAGGTGRPDQPVRTADLALHGLGRRGDWVAMRTAGPAAQEPN</sequence>
<dbReference type="RefSeq" id="WP_349296311.1">
    <property type="nucleotide sequence ID" value="NZ_JBEDNQ010000001.1"/>
</dbReference>
<accession>A0ABV1K5X3</accession>
<gene>
    <name evidence="1" type="ORF">WIS52_01965</name>
</gene>